<comment type="similarity">
    <text evidence="2">Belongs to the cytochrome ubiquinol oxidase subunit 2 family.</text>
</comment>
<dbReference type="Pfam" id="PF02322">
    <property type="entry name" value="Cyt_bd_oxida_II"/>
    <property type="match status" value="1"/>
</dbReference>
<feature type="transmembrane region" description="Helical" evidence="12">
    <location>
        <begin position="204"/>
        <end position="225"/>
    </location>
</feature>
<dbReference type="NCBIfam" id="TIGR00203">
    <property type="entry name" value="cydB"/>
    <property type="match status" value="1"/>
</dbReference>
<dbReference type="GO" id="GO:0070069">
    <property type="term" value="C:cytochrome complex"/>
    <property type="evidence" value="ECO:0007669"/>
    <property type="project" value="TreeGrafter"/>
</dbReference>
<dbReference type="AlphaFoldDB" id="A0A199NQ01"/>
<feature type="transmembrane region" description="Helical" evidence="12">
    <location>
        <begin position="302"/>
        <end position="324"/>
    </location>
</feature>
<keyword evidence="8" id="KW-0249">Electron transport</keyword>
<feature type="transmembrane region" description="Helical" evidence="12">
    <location>
        <begin position="127"/>
        <end position="145"/>
    </location>
</feature>
<evidence type="ECO:0000256" key="10">
    <source>
        <dbReference type="ARBA" id="ARBA00023004"/>
    </source>
</evidence>
<evidence type="ECO:0000256" key="5">
    <source>
        <dbReference type="ARBA" id="ARBA00022617"/>
    </source>
</evidence>
<name>A0A199NQ01_9MICC</name>
<dbReference type="GO" id="GO:0009055">
    <property type="term" value="F:electron transfer activity"/>
    <property type="evidence" value="ECO:0007669"/>
    <property type="project" value="TreeGrafter"/>
</dbReference>
<feature type="transmembrane region" description="Helical" evidence="12">
    <location>
        <begin position="15"/>
        <end position="45"/>
    </location>
</feature>
<evidence type="ECO:0000256" key="8">
    <source>
        <dbReference type="ARBA" id="ARBA00022982"/>
    </source>
</evidence>
<keyword evidence="10" id="KW-0408">Iron</keyword>
<protein>
    <submittedName>
        <fullName evidence="13">Cytochrome C oxidase assembly protein</fullName>
    </submittedName>
</protein>
<dbReference type="InterPro" id="IPR003317">
    <property type="entry name" value="Cyt-d_oxidase_su2"/>
</dbReference>
<feature type="transmembrane region" description="Helical" evidence="12">
    <location>
        <begin position="257"/>
        <end position="282"/>
    </location>
</feature>
<evidence type="ECO:0000256" key="4">
    <source>
        <dbReference type="ARBA" id="ARBA00022475"/>
    </source>
</evidence>
<reference evidence="13" key="1">
    <citation type="submission" date="2016-06" db="EMBL/GenBank/DDBJ databases">
        <title>Identification of putative biosynthetic pathways for the production of bioactive secondary metabolites by the marine actinomycete Kocuria kristinae RUTW2-3.</title>
        <authorList>
            <person name="Waterworth S.C."/>
            <person name="Walmsley T.A."/>
            <person name="Matongo T."/>
            <person name="Davies-Coleman M.T."/>
            <person name="Dorrington R.A."/>
        </authorList>
    </citation>
    <scope>NUCLEOTIDE SEQUENCE [LARGE SCALE GENOMIC DNA]</scope>
    <source>
        <strain evidence="13">RUTW2-3</strain>
    </source>
</reference>
<evidence type="ECO:0000256" key="12">
    <source>
        <dbReference type="SAM" id="Phobius"/>
    </source>
</evidence>
<evidence type="ECO:0000256" key="3">
    <source>
        <dbReference type="ARBA" id="ARBA00022448"/>
    </source>
</evidence>
<dbReference type="GO" id="GO:0046872">
    <property type="term" value="F:metal ion binding"/>
    <property type="evidence" value="ECO:0007669"/>
    <property type="project" value="UniProtKB-KW"/>
</dbReference>
<feature type="transmembrane region" description="Helical" evidence="12">
    <location>
        <begin position="90"/>
        <end position="107"/>
    </location>
</feature>
<keyword evidence="5" id="KW-0349">Heme</keyword>
<comment type="caution">
    <text evidence="13">The sequence shown here is derived from an EMBL/GenBank/DDBJ whole genome shotgun (WGS) entry which is preliminary data.</text>
</comment>
<comment type="subcellular location">
    <subcellularLocation>
        <location evidence="1">Cell membrane</location>
        <topology evidence="1">Multi-pass membrane protein</topology>
    </subcellularLocation>
</comment>
<accession>A0A199NQ01</accession>
<dbReference type="Proteomes" id="UP000053171">
    <property type="component" value="Unassembled WGS sequence"/>
</dbReference>
<dbReference type="GO" id="GO:0016682">
    <property type="term" value="F:oxidoreductase activity, acting on diphenols and related substances as donors, oxygen as acceptor"/>
    <property type="evidence" value="ECO:0007669"/>
    <property type="project" value="TreeGrafter"/>
</dbReference>
<evidence type="ECO:0000256" key="6">
    <source>
        <dbReference type="ARBA" id="ARBA00022692"/>
    </source>
</evidence>
<gene>
    <name evidence="13" type="ORF">AN277_0210215</name>
</gene>
<proteinExistence type="inferred from homology"/>
<evidence type="ECO:0000256" key="2">
    <source>
        <dbReference type="ARBA" id="ARBA00007543"/>
    </source>
</evidence>
<keyword evidence="3" id="KW-0813">Transport</keyword>
<organism evidence="13 14">
    <name type="scientific">Rothia kristinae</name>
    <dbReference type="NCBI Taxonomy" id="37923"/>
    <lineage>
        <taxon>Bacteria</taxon>
        <taxon>Bacillati</taxon>
        <taxon>Actinomycetota</taxon>
        <taxon>Actinomycetes</taxon>
        <taxon>Micrococcales</taxon>
        <taxon>Micrococcaceae</taxon>
        <taxon>Rothia</taxon>
    </lineage>
</organism>
<dbReference type="PANTHER" id="PTHR43141:SF5">
    <property type="entry name" value="CYTOCHROME BD-I UBIQUINOL OXIDASE SUBUNIT 2"/>
    <property type="match status" value="1"/>
</dbReference>
<dbReference type="EMBL" id="LJBJ02000033">
    <property type="protein sequence ID" value="OAX51184.1"/>
    <property type="molecule type" value="Genomic_DNA"/>
</dbReference>
<evidence type="ECO:0000313" key="13">
    <source>
        <dbReference type="EMBL" id="OAX51184.1"/>
    </source>
</evidence>
<evidence type="ECO:0000313" key="14">
    <source>
        <dbReference type="Proteomes" id="UP000053171"/>
    </source>
</evidence>
<dbReference type="GO" id="GO:0019646">
    <property type="term" value="P:aerobic electron transport chain"/>
    <property type="evidence" value="ECO:0007669"/>
    <property type="project" value="TreeGrafter"/>
</dbReference>
<keyword evidence="4" id="KW-1003">Cell membrane</keyword>
<evidence type="ECO:0000256" key="1">
    <source>
        <dbReference type="ARBA" id="ARBA00004651"/>
    </source>
</evidence>
<evidence type="ECO:0000256" key="9">
    <source>
        <dbReference type="ARBA" id="ARBA00022989"/>
    </source>
</evidence>
<dbReference type="PANTHER" id="PTHR43141">
    <property type="entry name" value="CYTOCHROME BD2 SUBUNIT II"/>
    <property type="match status" value="1"/>
</dbReference>
<evidence type="ECO:0000256" key="11">
    <source>
        <dbReference type="ARBA" id="ARBA00023136"/>
    </source>
</evidence>
<feature type="transmembrane region" description="Helical" evidence="12">
    <location>
        <begin position="165"/>
        <end position="192"/>
    </location>
</feature>
<sequence>MIETLANEPALNTAWFLVIGLFWTGYLVLDGFDLGVGMLMGRIFARDEKERRLLLNTIGPVWDGNEVWLVTAGAATFAAFPFWYGALFSALYLPLTLLLLALILRAVSIEYRGKGSSARWARTWNGILALSSGAIAFLIGAALALTTTGLPLDANGDRIGGAFAWLTWPAVLGGLGFLGFALVHGLAFLALKTSGPVQERAQRTLVRLLPVGLLPLAGWVLLVQVRDGVGPTWALTGLAVLGAVLAWAFARAGRDGAIFAGSAVFLIAGAAAVFLAVFPVVLPTTLAGGADLTVTSAASSQYTLKIMTIVGCFGLPVLFLYQGWSYWVFRKRLRTEHIPDAHDVRELAEHPTRTA</sequence>
<keyword evidence="14" id="KW-1185">Reference proteome</keyword>
<keyword evidence="11 12" id="KW-0472">Membrane</keyword>
<feature type="transmembrane region" description="Helical" evidence="12">
    <location>
        <begin position="231"/>
        <end position="250"/>
    </location>
</feature>
<keyword evidence="9 12" id="KW-1133">Transmembrane helix</keyword>
<dbReference type="GO" id="GO:0005886">
    <property type="term" value="C:plasma membrane"/>
    <property type="evidence" value="ECO:0007669"/>
    <property type="project" value="UniProtKB-SubCell"/>
</dbReference>
<evidence type="ECO:0000256" key="7">
    <source>
        <dbReference type="ARBA" id="ARBA00022723"/>
    </source>
</evidence>
<dbReference type="PIRSF" id="PIRSF000267">
    <property type="entry name" value="Cyt_oxidse_sub2"/>
    <property type="match status" value="1"/>
</dbReference>
<keyword evidence="7" id="KW-0479">Metal-binding</keyword>
<keyword evidence="6 12" id="KW-0812">Transmembrane</keyword>
<dbReference type="RefSeq" id="WP_064725848.1">
    <property type="nucleotide sequence ID" value="NZ_LJBJ02000033.1"/>
</dbReference>